<protein>
    <submittedName>
        <fullName evidence="4">Por secretion system C-terminal sorting domain-containing protein</fullName>
    </submittedName>
</protein>
<dbReference type="Pfam" id="PF00932">
    <property type="entry name" value="LTD"/>
    <property type="match status" value="1"/>
</dbReference>
<dbReference type="InterPro" id="IPR026444">
    <property type="entry name" value="Secre_tail"/>
</dbReference>
<accession>A0A1M6FC90</accession>
<sequence>MKKLYFLLFLFVTTLSFGQATDLYFSMYGEGSSNNKFIEIYNGTGSDVDLGDYSVELYSNGAATATNTLTFTAGTMLTAGDVYVAYNGSANATIVSAGDASSSVCNFNGDDALALLKLGSVIDVIGQIGTDPGASWAVGSTPDGTVNHTIIRKSSVCSPNPVNLASFGTDDTNSEWTVYPSDDQWGQIGTHNGCSSSPSLVISSPTDGTTFNPLTTSVDVTLSINNFVVANGTGDGHIHYTINGGSVVMKYDTTPISVPVTAGNSYTVYVELVDNSHNPIAPAVNATVNFDVAAYNVVATIADVRNDVITNGAGRYYQITGEALVTYTRPATRNQKYIQDATAGILIDDNTNIITNTFNIGDGMTGLRGQTSLFNGVLQFLPVEDITVSSTGNTITPQVVTVADITGNIEAYESELVKINGVTFTDGNGSNTFAINTNYDITDTNTMVFRSMFGEADYVVNSDLIPTGPTDIIVLVAEFNGTAQVVARSLADVTLSTNSFNAIDGLVMYPNPVSGNNLFFTSTNNGEMNVQIFDILGKEVIKANVINNQVNVSGLNAGVYIVKVTEAGKTATRKLVVK</sequence>
<dbReference type="RefSeq" id="WP_072782922.1">
    <property type="nucleotide sequence ID" value="NZ_CP045292.1"/>
</dbReference>
<dbReference type="NCBIfam" id="TIGR04183">
    <property type="entry name" value="Por_Secre_tail"/>
    <property type="match status" value="1"/>
</dbReference>
<dbReference type="AlphaFoldDB" id="A0A1M6FC90"/>
<feature type="domain" description="LTD" evidence="3">
    <location>
        <begin position="16"/>
        <end position="129"/>
    </location>
</feature>
<dbReference type="InterPro" id="IPR043744">
    <property type="entry name" value="DUF5689"/>
</dbReference>
<evidence type="ECO:0000256" key="1">
    <source>
        <dbReference type="ARBA" id="ARBA00022729"/>
    </source>
</evidence>
<evidence type="ECO:0000313" key="5">
    <source>
        <dbReference type="Proteomes" id="UP000184232"/>
    </source>
</evidence>
<evidence type="ECO:0000256" key="2">
    <source>
        <dbReference type="SAM" id="SignalP"/>
    </source>
</evidence>
<evidence type="ECO:0000259" key="3">
    <source>
        <dbReference type="PROSITE" id="PS51841"/>
    </source>
</evidence>
<feature type="signal peptide" evidence="2">
    <location>
        <begin position="1"/>
        <end position="18"/>
    </location>
</feature>
<reference evidence="4 5" key="1">
    <citation type="submission" date="2016-11" db="EMBL/GenBank/DDBJ databases">
        <authorList>
            <person name="Jaros S."/>
            <person name="Januszkiewicz K."/>
            <person name="Wedrychowicz H."/>
        </authorList>
    </citation>
    <scope>NUCLEOTIDE SEQUENCE [LARGE SCALE GENOMIC DNA]</scope>
    <source>
        <strain evidence="4 5">DSM 22807</strain>
    </source>
</reference>
<keyword evidence="1 2" id="KW-0732">Signal</keyword>
<dbReference type="InterPro" id="IPR001322">
    <property type="entry name" value="Lamin_tail_dom"/>
</dbReference>
<dbReference type="Gene3D" id="2.60.40.1260">
    <property type="entry name" value="Lamin Tail domain"/>
    <property type="match status" value="1"/>
</dbReference>
<dbReference type="Pfam" id="PF18942">
    <property type="entry name" value="DUF5689"/>
    <property type="match status" value="1"/>
</dbReference>
<dbReference type="OrthoDB" id="1056765at2"/>
<evidence type="ECO:0000313" key="4">
    <source>
        <dbReference type="EMBL" id="SHI95374.1"/>
    </source>
</evidence>
<organism evidence="4 5">
    <name type="scientific">Flavobacterium haoranii</name>
    <dbReference type="NCBI Taxonomy" id="683124"/>
    <lineage>
        <taxon>Bacteria</taxon>
        <taxon>Pseudomonadati</taxon>
        <taxon>Bacteroidota</taxon>
        <taxon>Flavobacteriia</taxon>
        <taxon>Flavobacteriales</taxon>
        <taxon>Flavobacteriaceae</taxon>
        <taxon>Flavobacterium</taxon>
    </lineage>
</organism>
<feature type="chain" id="PRO_5012251918" evidence="2">
    <location>
        <begin position="19"/>
        <end position="578"/>
    </location>
</feature>
<gene>
    <name evidence="4" type="ORF">SAMN05444337_1190</name>
</gene>
<dbReference type="Pfam" id="PF18962">
    <property type="entry name" value="Por_Secre_tail"/>
    <property type="match status" value="1"/>
</dbReference>
<dbReference type="Proteomes" id="UP000184232">
    <property type="component" value="Unassembled WGS sequence"/>
</dbReference>
<dbReference type="EMBL" id="FQZH01000001">
    <property type="protein sequence ID" value="SHI95374.1"/>
    <property type="molecule type" value="Genomic_DNA"/>
</dbReference>
<proteinExistence type="predicted"/>
<name>A0A1M6FC90_9FLAO</name>
<dbReference type="PROSITE" id="PS51841">
    <property type="entry name" value="LTD"/>
    <property type="match status" value="1"/>
</dbReference>
<keyword evidence="5" id="KW-1185">Reference proteome</keyword>
<dbReference type="SUPFAM" id="SSF74853">
    <property type="entry name" value="Lamin A/C globular tail domain"/>
    <property type="match status" value="1"/>
</dbReference>
<dbReference type="InterPro" id="IPR036415">
    <property type="entry name" value="Lamin_tail_dom_sf"/>
</dbReference>
<dbReference type="STRING" id="683124.SAMN05444337_1190"/>